<feature type="transmembrane region" description="Helical" evidence="8">
    <location>
        <begin position="224"/>
        <end position="246"/>
    </location>
</feature>
<comment type="similarity">
    <text evidence="2">Belongs to the amino acid/polyamine transporter 2 family.</text>
</comment>
<dbReference type="EMBL" id="JASJQH010000812">
    <property type="protein sequence ID" value="KAK9762839.1"/>
    <property type="molecule type" value="Genomic_DNA"/>
</dbReference>
<keyword evidence="5" id="KW-0029">Amino-acid transport</keyword>
<keyword evidence="11" id="KW-1185">Reference proteome</keyword>
<protein>
    <recommendedName>
        <fullName evidence="9">Amino acid transporter transmembrane domain-containing protein</fullName>
    </recommendedName>
</protein>
<keyword evidence="3" id="KW-0813">Transport</keyword>
<feature type="transmembrane region" description="Helical" evidence="8">
    <location>
        <begin position="343"/>
        <end position="363"/>
    </location>
</feature>
<gene>
    <name evidence="10" type="ORF">K7432_011035</name>
</gene>
<feature type="transmembrane region" description="Helical" evidence="8">
    <location>
        <begin position="160"/>
        <end position="177"/>
    </location>
</feature>
<organism evidence="10 11">
    <name type="scientific">Basidiobolus ranarum</name>
    <dbReference type="NCBI Taxonomy" id="34480"/>
    <lineage>
        <taxon>Eukaryota</taxon>
        <taxon>Fungi</taxon>
        <taxon>Fungi incertae sedis</taxon>
        <taxon>Zoopagomycota</taxon>
        <taxon>Entomophthoromycotina</taxon>
        <taxon>Basidiobolomycetes</taxon>
        <taxon>Basidiobolales</taxon>
        <taxon>Basidiobolaceae</taxon>
        <taxon>Basidiobolus</taxon>
    </lineage>
</organism>
<dbReference type="PANTHER" id="PTHR22950:SF458">
    <property type="entry name" value="SODIUM-COUPLED NEUTRAL AMINO ACID TRANSPORTER 11-RELATED"/>
    <property type="match status" value="1"/>
</dbReference>
<evidence type="ECO:0000256" key="7">
    <source>
        <dbReference type="ARBA" id="ARBA00023136"/>
    </source>
</evidence>
<evidence type="ECO:0000256" key="4">
    <source>
        <dbReference type="ARBA" id="ARBA00022692"/>
    </source>
</evidence>
<sequence length="461" mass="49669">MASHLRDNDENTLQGVPLGHLSKDVKSEIETTQQSSEEGSVSVAGVAFNILNTIIGSGILGLPFAVKQAGFVTGLIVLAFVGVLTDFSMRILVKSGRQTGIHHYSMLANSSLGKFGSFALNIFILFNGLGIAVSYLIIIGDTLPSLAEQYVPGFGVLQNRIFGIVMSSLLFIFPLLFFRTLAPLAKFSAISIACLPIICIIVAIRAPSYAGSHHVEYTVFGDNVFPAIGVMSFAYVVSHSAFLNYATLKNPSQKRWSAASISAVSGSTIVYLVFSAIGFASFGNDVNANVFQNFPIDDVAINISRLCLIITMFLTYPCIFYSARMVTNIMLNLESETKTPTKIQHIAVNIGLYLITLAIALPVRDLGKVYQLIGALCASGISYLIPALIYMSVFWDCKGAWYKLTRKIRGNTVDVELARSTIPKVKTSLLEDVGVTFLLIFGIVALAAGTGGTIKDIINGN</sequence>
<keyword evidence="7 8" id="KW-0472">Membrane</keyword>
<feature type="transmembrane region" description="Helical" evidence="8">
    <location>
        <begin position="258"/>
        <end position="283"/>
    </location>
</feature>
<feature type="transmembrane region" description="Helical" evidence="8">
    <location>
        <begin position="43"/>
        <end position="65"/>
    </location>
</feature>
<dbReference type="InterPro" id="IPR013057">
    <property type="entry name" value="AA_transpt_TM"/>
</dbReference>
<feature type="transmembrane region" description="Helical" evidence="8">
    <location>
        <begin position="184"/>
        <end position="204"/>
    </location>
</feature>
<evidence type="ECO:0000256" key="1">
    <source>
        <dbReference type="ARBA" id="ARBA00004141"/>
    </source>
</evidence>
<dbReference type="Proteomes" id="UP001479436">
    <property type="component" value="Unassembled WGS sequence"/>
</dbReference>
<proteinExistence type="inferred from homology"/>
<evidence type="ECO:0000256" key="2">
    <source>
        <dbReference type="ARBA" id="ARBA00008066"/>
    </source>
</evidence>
<feature type="transmembrane region" description="Helical" evidence="8">
    <location>
        <begin position="303"/>
        <end position="323"/>
    </location>
</feature>
<name>A0ABR2WMU3_9FUNG</name>
<reference evidence="10 11" key="1">
    <citation type="submission" date="2023-04" db="EMBL/GenBank/DDBJ databases">
        <title>Genome of Basidiobolus ranarum AG-B5.</title>
        <authorList>
            <person name="Stajich J.E."/>
            <person name="Carter-House D."/>
            <person name="Gryganskyi A."/>
        </authorList>
    </citation>
    <scope>NUCLEOTIDE SEQUENCE [LARGE SCALE GENOMIC DNA]</scope>
    <source>
        <strain evidence="10 11">AG-B5</strain>
    </source>
</reference>
<feature type="transmembrane region" description="Helical" evidence="8">
    <location>
        <begin position="369"/>
        <end position="395"/>
    </location>
</feature>
<comment type="caution">
    <text evidence="10">The sequence shown here is derived from an EMBL/GenBank/DDBJ whole genome shotgun (WGS) entry which is preliminary data.</text>
</comment>
<feature type="transmembrane region" description="Helical" evidence="8">
    <location>
        <begin position="114"/>
        <end position="140"/>
    </location>
</feature>
<dbReference type="Pfam" id="PF01490">
    <property type="entry name" value="Aa_trans"/>
    <property type="match status" value="1"/>
</dbReference>
<evidence type="ECO:0000256" key="3">
    <source>
        <dbReference type="ARBA" id="ARBA00022448"/>
    </source>
</evidence>
<evidence type="ECO:0000313" key="11">
    <source>
        <dbReference type="Proteomes" id="UP001479436"/>
    </source>
</evidence>
<evidence type="ECO:0000256" key="6">
    <source>
        <dbReference type="ARBA" id="ARBA00022989"/>
    </source>
</evidence>
<evidence type="ECO:0000256" key="5">
    <source>
        <dbReference type="ARBA" id="ARBA00022970"/>
    </source>
</evidence>
<comment type="subcellular location">
    <subcellularLocation>
        <location evidence="1">Membrane</location>
        <topology evidence="1">Multi-pass membrane protein</topology>
    </subcellularLocation>
</comment>
<evidence type="ECO:0000313" key="10">
    <source>
        <dbReference type="EMBL" id="KAK9762839.1"/>
    </source>
</evidence>
<evidence type="ECO:0000259" key="9">
    <source>
        <dbReference type="Pfam" id="PF01490"/>
    </source>
</evidence>
<dbReference type="PANTHER" id="PTHR22950">
    <property type="entry name" value="AMINO ACID TRANSPORTER"/>
    <property type="match status" value="1"/>
</dbReference>
<keyword evidence="4 8" id="KW-0812">Transmembrane</keyword>
<feature type="domain" description="Amino acid transporter transmembrane" evidence="9">
    <location>
        <begin position="42"/>
        <end position="404"/>
    </location>
</feature>
<evidence type="ECO:0000256" key="8">
    <source>
        <dbReference type="SAM" id="Phobius"/>
    </source>
</evidence>
<feature type="transmembrane region" description="Helical" evidence="8">
    <location>
        <begin position="433"/>
        <end position="454"/>
    </location>
</feature>
<keyword evidence="6 8" id="KW-1133">Transmembrane helix</keyword>
<accession>A0ABR2WMU3</accession>
<feature type="transmembrane region" description="Helical" evidence="8">
    <location>
        <begin position="71"/>
        <end position="93"/>
    </location>
</feature>